<keyword evidence="14" id="KW-0573">Peptidoglycan synthesis</keyword>
<evidence type="ECO:0000313" key="16">
    <source>
        <dbReference type="EMBL" id="OGY33437.1"/>
    </source>
</evidence>
<comment type="function">
    <text evidence="14">Catalyzes the dephosphorylation of undecaprenyl diphosphate (UPP). Confers resistance to bacitracin.</text>
</comment>
<keyword evidence="10 14" id="KW-0046">Antibiotic resistance</keyword>
<evidence type="ECO:0000256" key="1">
    <source>
        <dbReference type="ARBA" id="ARBA00004651"/>
    </source>
</evidence>
<dbReference type="Proteomes" id="UP000177528">
    <property type="component" value="Unassembled WGS sequence"/>
</dbReference>
<feature type="transmembrane region" description="Helical" evidence="14">
    <location>
        <begin position="240"/>
        <end position="257"/>
    </location>
</feature>
<dbReference type="EMBL" id="MHHR01000030">
    <property type="protein sequence ID" value="OGY33437.1"/>
    <property type="molecule type" value="Genomic_DNA"/>
</dbReference>
<keyword evidence="8 14" id="KW-1133">Transmembrane helix</keyword>
<comment type="similarity">
    <text evidence="2 14">Belongs to the UppP family.</text>
</comment>
<evidence type="ECO:0000256" key="4">
    <source>
        <dbReference type="ARBA" id="ARBA00021581"/>
    </source>
</evidence>
<dbReference type="GO" id="GO:0008360">
    <property type="term" value="P:regulation of cell shape"/>
    <property type="evidence" value="ECO:0007669"/>
    <property type="project" value="UniProtKB-KW"/>
</dbReference>
<evidence type="ECO:0000259" key="15">
    <source>
        <dbReference type="Pfam" id="PF01551"/>
    </source>
</evidence>
<dbReference type="CDD" id="cd12797">
    <property type="entry name" value="M23_peptidase"/>
    <property type="match status" value="1"/>
</dbReference>
<evidence type="ECO:0000256" key="5">
    <source>
        <dbReference type="ARBA" id="ARBA00022475"/>
    </source>
</evidence>
<dbReference type="SUPFAM" id="SSF51261">
    <property type="entry name" value="Duplicated hybrid motif"/>
    <property type="match status" value="1"/>
</dbReference>
<evidence type="ECO:0000256" key="12">
    <source>
        <dbReference type="ARBA" id="ARBA00032932"/>
    </source>
</evidence>
<sequence length="444" mass="47988">MTISEILTLGIVEGITEFLPVSSTFHLLWTSKLLGIQQTEFQKLFAVAIQSGAILAVLIPFINAIKQDISILKKVIVAFIPTAAIGFLLYPVIKNIFFNNTQLQLIVFAAVGILFIAFEYIRKSPLTKSITAITYKEAALVGVIQALAIVPGVSRAGAVIIALMVLSYKREDAARFSFFLAVPTILSASLFDLAKSNHAIQTGGDAIALALGFVVAFITALLVVRLLMKYLTHHSISAFGWYRLIAVTIVCGMLLFAPKNKETTGLPSTPIEQESPEPVPKQSLIHPTTEFRQRVTKKPFGIYIAPSNSPVQPEKFTGYHTGIDVEYSDVSEDVPVTAIADGTVLFSKWASGYGGVIAIIHTINNEKVTAIYGHIKQTSLPAAGKKVSAGEEIGILGESGSRDTDGERKHLHLGIVKGSTPNIKGYVQTQAELAAWVDPLTLFP</sequence>
<feature type="transmembrane region" description="Helical" evidence="14">
    <location>
        <begin position="105"/>
        <end position="121"/>
    </location>
</feature>
<protein>
    <recommendedName>
        <fullName evidence="4 14">Undecaprenyl-diphosphatase</fullName>
        <ecNumber evidence="3 14">3.6.1.27</ecNumber>
    </recommendedName>
    <alternativeName>
        <fullName evidence="12 14">Bacitracin resistance protein</fullName>
    </alternativeName>
    <alternativeName>
        <fullName evidence="11 14">Undecaprenyl pyrophosphate phosphatase</fullName>
    </alternativeName>
</protein>
<evidence type="ECO:0000313" key="17">
    <source>
        <dbReference type="Proteomes" id="UP000177528"/>
    </source>
</evidence>
<evidence type="ECO:0000256" key="13">
    <source>
        <dbReference type="ARBA" id="ARBA00047594"/>
    </source>
</evidence>
<dbReference type="EC" id="3.6.1.27" evidence="3 14"/>
<comment type="caution">
    <text evidence="16">The sequence shown here is derived from an EMBL/GenBank/DDBJ whole genome shotgun (WGS) entry which is preliminary data.</text>
</comment>
<proteinExistence type="inferred from homology"/>
<feature type="transmembrane region" description="Helical" evidence="14">
    <location>
        <begin position="75"/>
        <end position="93"/>
    </location>
</feature>
<evidence type="ECO:0000256" key="9">
    <source>
        <dbReference type="ARBA" id="ARBA00023136"/>
    </source>
</evidence>
<dbReference type="GO" id="GO:0071555">
    <property type="term" value="P:cell wall organization"/>
    <property type="evidence" value="ECO:0007669"/>
    <property type="project" value="UniProtKB-KW"/>
</dbReference>
<reference evidence="16 17" key="1">
    <citation type="journal article" date="2016" name="Nat. Commun.">
        <title>Thousands of microbial genomes shed light on interconnected biogeochemical processes in an aquifer system.</title>
        <authorList>
            <person name="Anantharaman K."/>
            <person name="Brown C.T."/>
            <person name="Hug L.A."/>
            <person name="Sharon I."/>
            <person name="Castelle C.J."/>
            <person name="Probst A.J."/>
            <person name="Thomas B.C."/>
            <person name="Singh A."/>
            <person name="Wilkins M.J."/>
            <person name="Karaoz U."/>
            <person name="Brodie E.L."/>
            <person name="Williams K.H."/>
            <person name="Hubbard S.S."/>
            <person name="Banfield J.F."/>
        </authorList>
    </citation>
    <scope>NUCLEOTIDE SEQUENCE [LARGE SCALE GENOMIC DNA]</scope>
</reference>
<dbReference type="GO" id="GO:0046677">
    <property type="term" value="P:response to antibiotic"/>
    <property type="evidence" value="ECO:0007669"/>
    <property type="project" value="UniProtKB-UniRule"/>
</dbReference>
<evidence type="ECO:0000256" key="6">
    <source>
        <dbReference type="ARBA" id="ARBA00022692"/>
    </source>
</evidence>
<dbReference type="GO" id="GO:0009252">
    <property type="term" value="P:peptidoglycan biosynthetic process"/>
    <property type="evidence" value="ECO:0007669"/>
    <property type="project" value="UniProtKB-KW"/>
</dbReference>
<dbReference type="AlphaFoldDB" id="A0A1G1X241"/>
<dbReference type="Pfam" id="PF01551">
    <property type="entry name" value="Peptidase_M23"/>
    <property type="match status" value="1"/>
</dbReference>
<keyword evidence="6 14" id="KW-0812">Transmembrane</keyword>
<keyword evidence="5 14" id="KW-1003">Cell membrane</keyword>
<name>A0A1G1X241_9BACT</name>
<dbReference type="Pfam" id="PF02673">
    <property type="entry name" value="BacA"/>
    <property type="match status" value="1"/>
</dbReference>
<evidence type="ECO:0000256" key="7">
    <source>
        <dbReference type="ARBA" id="ARBA00022801"/>
    </source>
</evidence>
<evidence type="ECO:0000256" key="3">
    <source>
        <dbReference type="ARBA" id="ARBA00012374"/>
    </source>
</evidence>
<dbReference type="GO" id="GO:0050380">
    <property type="term" value="F:undecaprenyl-diphosphatase activity"/>
    <property type="evidence" value="ECO:0007669"/>
    <property type="project" value="UniProtKB-UniRule"/>
</dbReference>
<comment type="miscellaneous">
    <text evidence="14">Bacitracin is thought to be involved in the inhibition of peptidoglycan synthesis by sequestering undecaprenyl diphosphate, thereby reducing the pool of lipid carrier available.</text>
</comment>
<comment type="subcellular location">
    <subcellularLocation>
        <location evidence="1 14">Cell membrane</location>
        <topology evidence="1 14">Multi-pass membrane protein</topology>
    </subcellularLocation>
</comment>
<dbReference type="InterPro" id="IPR016047">
    <property type="entry name" value="M23ase_b-sheet_dom"/>
</dbReference>
<evidence type="ECO:0000256" key="2">
    <source>
        <dbReference type="ARBA" id="ARBA00010621"/>
    </source>
</evidence>
<organism evidence="16 17">
    <name type="scientific">Candidatus Andersenbacteria bacterium RIFCSPHIGHO2_12_FULL_45_11</name>
    <dbReference type="NCBI Taxonomy" id="1797281"/>
    <lineage>
        <taxon>Bacteria</taxon>
        <taxon>Candidatus Anderseniibacteriota</taxon>
    </lineage>
</organism>
<keyword evidence="14" id="KW-0133">Cell shape</keyword>
<evidence type="ECO:0000256" key="11">
    <source>
        <dbReference type="ARBA" id="ARBA00032707"/>
    </source>
</evidence>
<feature type="transmembrane region" description="Helical" evidence="14">
    <location>
        <begin position="142"/>
        <end position="168"/>
    </location>
</feature>
<keyword evidence="14" id="KW-0961">Cell wall biogenesis/degradation</keyword>
<feature type="transmembrane region" description="Helical" evidence="14">
    <location>
        <begin position="174"/>
        <end position="194"/>
    </location>
</feature>
<evidence type="ECO:0000256" key="14">
    <source>
        <dbReference type="HAMAP-Rule" id="MF_01006"/>
    </source>
</evidence>
<comment type="catalytic activity">
    <reaction evidence="13 14">
        <text>di-trans,octa-cis-undecaprenyl diphosphate + H2O = di-trans,octa-cis-undecaprenyl phosphate + phosphate + H(+)</text>
        <dbReference type="Rhea" id="RHEA:28094"/>
        <dbReference type="ChEBI" id="CHEBI:15377"/>
        <dbReference type="ChEBI" id="CHEBI:15378"/>
        <dbReference type="ChEBI" id="CHEBI:43474"/>
        <dbReference type="ChEBI" id="CHEBI:58405"/>
        <dbReference type="ChEBI" id="CHEBI:60392"/>
        <dbReference type="EC" id="3.6.1.27"/>
    </reaction>
</comment>
<dbReference type="PANTHER" id="PTHR30622">
    <property type="entry name" value="UNDECAPRENYL-DIPHOSPHATASE"/>
    <property type="match status" value="1"/>
</dbReference>
<accession>A0A1G1X241</accession>
<dbReference type="InterPro" id="IPR003824">
    <property type="entry name" value="UppP"/>
</dbReference>
<dbReference type="GO" id="GO:0005886">
    <property type="term" value="C:plasma membrane"/>
    <property type="evidence" value="ECO:0007669"/>
    <property type="project" value="UniProtKB-SubCell"/>
</dbReference>
<feature type="domain" description="M23ase beta-sheet core" evidence="15">
    <location>
        <begin position="319"/>
        <end position="419"/>
    </location>
</feature>
<dbReference type="Gene3D" id="2.70.70.10">
    <property type="entry name" value="Glucose Permease (Domain IIA)"/>
    <property type="match status" value="1"/>
</dbReference>
<keyword evidence="9 14" id="KW-0472">Membrane</keyword>
<keyword evidence="7 14" id="KW-0378">Hydrolase</keyword>
<dbReference type="PANTHER" id="PTHR30622:SF3">
    <property type="entry name" value="UNDECAPRENYL-DIPHOSPHATASE"/>
    <property type="match status" value="1"/>
</dbReference>
<evidence type="ECO:0000256" key="8">
    <source>
        <dbReference type="ARBA" id="ARBA00022989"/>
    </source>
</evidence>
<feature type="transmembrane region" description="Helical" evidence="14">
    <location>
        <begin position="206"/>
        <end position="228"/>
    </location>
</feature>
<dbReference type="HAMAP" id="MF_01006">
    <property type="entry name" value="Undec_diphosphatase"/>
    <property type="match status" value="1"/>
</dbReference>
<evidence type="ECO:0000256" key="10">
    <source>
        <dbReference type="ARBA" id="ARBA00023251"/>
    </source>
</evidence>
<dbReference type="InterPro" id="IPR011055">
    <property type="entry name" value="Dup_hybrid_motif"/>
</dbReference>
<gene>
    <name evidence="14" type="primary">uppP</name>
    <name evidence="16" type="ORF">A3D99_04825</name>
</gene>
<feature type="transmembrane region" description="Helical" evidence="14">
    <location>
        <begin position="44"/>
        <end position="63"/>
    </location>
</feature>